<gene>
    <name evidence="15" type="ORF">Q3M24_01450</name>
</gene>
<protein>
    <submittedName>
        <fullName evidence="15">TonB-dependent receptor</fullName>
    </submittedName>
</protein>
<feature type="chain" id="PRO_5043908131" evidence="12">
    <location>
        <begin position="25"/>
        <end position="637"/>
    </location>
</feature>
<evidence type="ECO:0000256" key="10">
    <source>
        <dbReference type="PROSITE-ProRule" id="PRU01360"/>
    </source>
</evidence>
<dbReference type="InterPro" id="IPR000531">
    <property type="entry name" value="Beta-barrel_TonB"/>
</dbReference>
<keyword evidence="15" id="KW-0675">Receptor</keyword>
<dbReference type="PROSITE" id="PS52016">
    <property type="entry name" value="TONB_DEPENDENT_REC_3"/>
    <property type="match status" value="1"/>
</dbReference>
<keyword evidence="7 11" id="KW-0798">TonB box</keyword>
<keyword evidence="8 10" id="KW-0472">Membrane</keyword>
<dbReference type="SUPFAM" id="SSF56935">
    <property type="entry name" value="Porins"/>
    <property type="match status" value="1"/>
</dbReference>
<dbReference type="KEGG" id="eaj:Q3M24_01450"/>
<evidence type="ECO:0000259" key="13">
    <source>
        <dbReference type="Pfam" id="PF00593"/>
    </source>
</evidence>
<keyword evidence="4 10" id="KW-0812">Transmembrane</keyword>
<comment type="subcellular location">
    <subcellularLocation>
        <location evidence="1 10">Cell outer membrane</location>
        <topology evidence="1 10">Multi-pass membrane protein</topology>
    </subcellularLocation>
</comment>
<dbReference type="Gene3D" id="2.40.170.20">
    <property type="entry name" value="TonB-dependent receptor, beta-barrel domain"/>
    <property type="match status" value="1"/>
</dbReference>
<name>A0AAU8LX54_9BACT</name>
<evidence type="ECO:0000256" key="11">
    <source>
        <dbReference type="RuleBase" id="RU003357"/>
    </source>
</evidence>
<feature type="domain" description="TonB-dependent receptor-like beta-barrel" evidence="13">
    <location>
        <begin position="229"/>
        <end position="596"/>
    </location>
</feature>
<dbReference type="AlphaFoldDB" id="A0AAU8LX54"/>
<feature type="signal peptide" evidence="12">
    <location>
        <begin position="1"/>
        <end position="24"/>
    </location>
</feature>
<keyword evidence="5 12" id="KW-0732">Signal</keyword>
<organism evidence="15">
    <name type="scientific">Candidatus Electrothrix aestuarii</name>
    <dbReference type="NCBI Taxonomy" id="3062594"/>
    <lineage>
        <taxon>Bacteria</taxon>
        <taxon>Pseudomonadati</taxon>
        <taxon>Thermodesulfobacteriota</taxon>
        <taxon>Desulfobulbia</taxon>
        <taxon>Desulfobulbales</taxon>
        <taxon>Desulfobulbaceae</taxon>
        <taxon>Candidatus Electrothrix</taxon>
    </lineage>
</organism>
<reference evidence="15" key="2">
    <citation type="submission" date="2024-06" db="EMBL/GenBank/DDBJ databases">
        <authorList>
            <person name="Plum-Jensen L.E."/>
            <person name="Schramm A."/>
            <person name="Marshall I.P.G."/>
        </authorList>
    </citation>
    <scope>NUCLEOTIDE SEQUENCE</scope>
    <source>
        <strain evidence="15">Rat1</strain>
    </source>
</reference>
<evidence type="ECO:0000256" key="5">
    <source>
        <dbReference type="ARBA" id="ARBA00022729"/>
    </source>
</evidence>
<dbReference type="Pfam" id="PF00593">
    <property type="entry name" value="TonB_dep_Rec_b-barrel"/>
    <property type="match status" value="1"/>
</dbReference>
<dbReference type="Gene3D" id="2.170.130.10">
    <property type="entry name" value="TonB-dependent receptor, plug domain"/>
    <property type="match status" value="1"/>
</dbReference>
<reference evidence="15" key="1">
    <citation type="journal article" date="2024" name="Syst. Appl. Microbiol.">
        <title>First single-strain enrichments of Electrothrix cable bacteria, description of E. aestuarii sp. nov. and E. rattekaaiensis sp. nov., and proposal of a cable bacteria taxonomy following the rules of the SeqCode.</title>
        <authorList>
            <person name="Plum-Jensen L.E."/>
            <person name="Schramm A."/>
            <person name="Marshall I.P.G."/>
        </authorList>
    </citation>
    <scope>NUCLEOTIDE SEQUENCE</scope>
    <source>
        <strain evidence="15">Rat1</strain>
    </source>
</reference>
<evidence type="ECO:0000256" key="8">
    <source>
        <dbReference type="ARBA" id="ARBA00023136"/>
    </source>
</evidence>
<evidence type="ECO:0000256" key="7">
    <source>
        <dbReference type="ARBA" id="ARBA00023077"/>
    </source>
</evidence>
<comment type="similarity">
    <text evidence="10 11">Belongs to the TonB-dependent receptor family.</text>
</comment>
<dbReference type="InterPro" id="IPR037066">
    <property type="entry name" value="Plug_dom_sf"/>
</dbReference>
<keyword evidence="3 10" id="KW-1134">Transmembrane beta strand</keyword>
<dbReference type="PANTHER" id="PTHR30069:SF53">
    <property type="entry name" value="COLICIN I RECEPTOR-RELATED"/>
    <property type="match status" value="1"/>
</dbReference>
<dbReference type="InterPro" id="IPR012910">
    <property type="entry name" value="Plug_dom"/>
</dbReference>
<keyword evidence="9 10" id="KW-0998">Cell outer membrane</keyword>
<dbReference type="InterPro" id="IPR039426">
    <property type="entry name" value="TonB-dep_rcpt-like"/>
</dbReference>
<evidence type="ECO:0000256" key="3">
    <source>
        <dbReference type="ARBA" id="ARBA00022452"/>
    </source>
</evidence>
<dbReference type="GO" id="GO:0009279">
    <property type="term" value="C:cell outer membrane"/>
    <property type="evidence" value="ECO:0007669"/>
    <property type="project" value="UniProtKB-SubCell"/>
</dbReference>
<sequence length="637" mass="70678">MKSDNSLAILLLLATFLTAPSARANTPYQDEKLLELYFDEEELVETATRSPKPISQVAENVTIVTAEEIEAMHAHTLAEVLNRQSGVFVDFFGQDFLGDAAVRLLGTGRHHVLLLLDGVRLNQNSSGFALTSFIPIGIIKRIEIIKGAASSSWGSALGGVINIITKDVGKTERPTGNINVSYGERASRDVSADVAGQIKAFSYYLYGGNIDSDGLRLDRYAERDSVYGKMRFDLTHGSHLTFTAGSSDPFYKGLNWEDAWGISNLNLYTDVESKNIWGTLYFDTELTQNLSLHLSGQHFDNTYAADRRSLGSGLGGAQGDMIFGEEWEEESNSFAGRLTWASESVATNLGFESSHSEMQYASRLGIFFDGPLATEDDPITEDRYGVYANVTYGKGNLSVTPGLRYDDHSNSEESVNPSLGITYLLSADVLLRGSIAKGFSAPYLAASSLFPDLEPENTWTYQAGIETGYIPFFHVKGTVFHQDIEDAWNVYEITWVNTGTIRINGLELEVKTAVYHGLSLTSNFTYITGKNKISDANTWQNDESSTGNLILSYLNTQYGVRAQFVGHYYRMSDLVKNERPEDSTLLWDVLVAKDVNFSPLNGEIYLKGHNIFNGEQYFDRDYSNPEYWLEAGLTVKF</sequence>
<evidence type="ECO:0000313" key="15">
    <source>
        <dbReference type="EMBL" id="XCN73443.1"/>
    </source>
</evidence>
<dbReference type="GO" id="GO:0044718">
    <property type="term" value="P:siderophore transmembrane transport"/>
    <property type="evidence" value="ECO:0007669"/>
    <property type="project" value="TreeGrafter"/>
</dbReference>
<evidence type="ECO:0000256" key="9">
    <source>
        <dbReference type="ARBA" id="ARBA00023237"/>
    </source>
</evidence>
<keyword evidence="2 10" id="KW-0813">Transport</keyword>
<accession>A0AAU8LX54</accession>
<keyword evidence="6" id="KW-0406">Ion transport</keyword>
<evidence type="ECO:0000256" key="6">
    <source>
        <dbReference type="ARBA" id="ARBA00023065"/>
    </source>
</evidence>
<dbReference type="InterPro" id="IPR036942">
    <property type="entry name" value="Beta-barrel_TonB_sf"/>
</dbReference>
<dbReference type="Pfam" id="PF07715">
    <property type="entry name" value="Plug"/>
    <property type="match status" value="1"/>
</dbReference>
<evidence type="ECO:0000256" key="1">
    <source>
        <dbReference type="ARBA" id="ARBA00004571"/>
    </source>
</evidence>
<dbReference type="PANTHER" id="PTHR30069">
    <property type="entry name" value="TONB-DEPENDENT OUTER MEMBRANE RECEPTOR"/>
    <property type="match status" value="1"/>
</dbReference>
<evidence type="ECO:0000256" key="12">
    <source>
        <dbReference type="SAM" id="SignalP"/>
    </source>
</evidence>
<dbReference type="GO" id="GO:0015344">
    <property type="term" value="F:siderophore uptake transmembrane transporter activity"/>
    <property type="evidence" value="ECO:0007669"/>
    <property type="project" value="TreeGrafter"/>
</dbReference>
<evidence type="ECO:0000256" key="2">
    <source>
        <dbReference type="ARBA" id="ARBA00022448"/>
    </source>
</evidence>
<feature type="domain" description="TonB-dependent receptor plug" evidence="14">
    <location>
        <begin position="55"/>
        <end position="160"/>
    </location>
</feature>
<proteinExistence type="inferred from homology"/>
<dbReference type="EMBL" id="CP159373">
    <property type="protein sequence ID" value="XCN73443.1"/>
    <property type="molecule type" value="Genomic_DNA"/>
</dbReference>
<evidence type="ECO:0000259" key="14">
    <source>
        <dbReference type="Pfam" id="PF07715"/>
    </source>
</evidence>
<evidence type="ECO:0000256" key="4">
    <source>
        <dbReference type="ARBA" id="ARBA00022692"/>
    </source>
</evidence>